<dbReference type="HOGENOM" id="CLU_032207_0_0_11"/>
<organism evidence="4 5">
    <name type="scientific">Propionimicrobium lymphophilum ACS-093-V-SCH5</name>
    <dbReference type="NCBI Taxonomy" id="883161"/>
    <lineage>
        <taxon>Bacteria</taxon>
        <taxon>Bacillati</taxon>
        <taxon>Actinomycetota</taxon>
        <taxon>Actinomycetes</taxon>
        <taxon>Propionibacteriales</taxon>
        <taxon>Propionibacteriaceae</taxon>
        <taxon>Propionimicrobium</taxon>
    </lineage>
</organism>
<dbReference type="Pfam" id="PF10646">
    <property type="entry name" value="Germane"/>
    <property type="match status" value="1"/>
</dbReference>
<dbReference type="EMBL" id="AGZR01000006">
    <property type="protein sequence ID" value="EPD32770.1"/>
    <property type="molecule type" value="Genomic_DNA"/>
</dbReference>
<dbReference type="Pfam" id="PF25976">
    <property type="entry name" value="LpqB_N"/>
    <property type="match status" value="1"/>
</dbReference>
<dbReference type="InterPro" id="IPR019606">
    <property type="entry name" value="GerMN"/>
</dbReference>
<feature type="domain" description="Lipoprotein LpqB N-terminal" evidence="3">
    <location>
        <begin position="49"/>
        <end position="166"/>
    </location>
</feature>
<protein>
    <submittedName>
        <fullName evidence="4">Uncharacterized protein</fullName>
    </submittedName>
</protein>
<feature type="chain" id="PRO_5004513693" evidence="1">
    <location>
        <begin position="22"/>
        <end position="574"/>
    </location>
</feature>
<dbReference type="Proteomes" id="UP000014417">
    <property type="component" value="Unassembled WGS sequence"/>
</dbReference>
<feature type="domain" description="GerMN" evidence="2">
    <location>
        <begin position="175"/>
        <end position="280"/>
    </location>
</feature>
<evidence type="ECO:0000259" key="3">
    <source>
        <dbReference type="Pfam" id="PF25976"/>
    </source>
</evidence>
<evidence type="ECO:0000313" key="5">
    <source>
        <dbReference type="Proteomes" id="UP000014417"/>
    </source>
</evidence>
<comment type="caution">
    <text evidence="4">The sequence shown here is derived from an EMBL/GenBank/DDBJ whole genome shotgun (WGS) entry which is preliminary data.</text>
</comment>
<evidence type="ECO:0000256" key="1">
    <source>
        <dbReference type="SAM" id="SignalP"/>
    </source>
</evidence>
<evidence type="ECO:0000259" key="2">
    <source>
        <dbReference type="Pfam" id="PF10646"/>
    </source>
</evidence>
<dbReference type="PROSITE" id="PS51257">
    <property type="entry name" value="PROKAR_LIPOPROTEIN"/>
    <property type="match status" value="1"/>
</dbReference>
<feature type="signal peptide" evidence="1">
    <location>
        <begin position="1"/>
        <end position="21"/>
    </location>
</feature>
<evidence type="ECO:0000313" key="4">
    <source>
        <dbReference type="EMBL" id="EPD32770.1"/>
    </source>
</evidence>
<dbReference type="STRING" id="883161.HMPREF9306_01077"/>
<dbReference type="AlphaFoldDB" id="S2W365"/>
<dbReference type="InterPro" id="IPR059026">
    <property type="entry name" value="LpqB_N"/>
</dbReference>
<accession>S2W365</accession>
<name>S2W365_9ACTN</name>
<keyword evidence="5" id="KW-1185">Reference proteome</keyword>
<dbReference type="SUPFAM" id="SSF69322">
    <property type="entry name" value="Tricorn protease domain 2"/>
    <property type="match status" value="1"/>
</dbReference>
<dbReference type="PATRIC" id="fig|883161.3.peg.1073"/>
<sequence>MRKIAVVLALVFSSILGGCSALPTSGPVEYLQEVEPHEQRPKINVAPLPPEQDASAQMIIEGFLAAMESSADDYAVAKQYLTPEASDQWDPEASVLVYSKQSTYEQGPSNSISLRLEEVGNLDGSGFYTSRKPHAVTINLRLQQVDGQLRISNPMPGIVLSSQRFERSFAPVKAYFVALDESSVVPQQVFLQAARLNLDEIVKTVLRGPNRWLAPVVKNYAQDASLSSETWIDNDKIARVSLKGVSQDISPDQAELLAAQLLAALTNFQRIQGVKIKVDDLDLRMSGSKSGTLLAKDCGLLKPVTEDAYKIVGVATEKPVEIDDGGRVTPLPQFDGIPELLVSQVAANDSNIAVTSNSDSQIWLSKDSGQAEKIFDGESISSLQFTGDYLWWLADTASGTSIFRRSGDGTIDSQEIIALRGRKITALSVCQNNAYAALVVNDEYGQLFGMVRINNVDGLKIDGWREVPLNWKDGKITSVKDAAWASGNRIVYLGSSASDGKTIAFATDMDAAIVSSLGPYSEVEAVKIIAAPVGSLTSTMVLTNTGRVLKFEEQYRWPVFANDLSNISYAINKA</sequence>
<keyword evidence="1" id="KW-0732">Signal</keyword>
<gene>
    <name evidence="4" type="ORF">HMPREF9306_01077</name>
</gene>
<reference evidence="4 5" key="1">
    <citation type="submission" date="2013-04" db="EMBL/GenBank/DDBJ databases">
        <title>The Genome Sequence of Propionimicrobium lymphophilum ACS-093-V-SCH5.</title>
        <authorList>
            <consortium name="The Broad Institute Genomics Platform"/>
            <person name="Earl A."/>
            <person name="Ward D."/>
            <person name="Feldgarden M."/>
            <person name="Gevers D."/>
            <person name="Saerens B."/>
            <person name="Vaneechoutte M."/>
            <person name="Walker B."/>
            <person name="Young S."/>
            <person name="Zeng Q."/>
            <person name="Gargeya S."/>
            <person name="Fitzgerald M."/>
            <person name="Haas B."/>
            <person name="Abouelleil A."/>
            <person name="Allen A.W."/>
            <person name="Alvarado L."/>
            <person name="Arachchi H.M."/>
            <person name="Berlin A.M."/>
            <person name="Chapman S.B."/>
            <person name="Gainer-Dewar J."/>
            <person name="Goldberg J."/>
            <person name="Griggs A."/>
            <person name="Gujja S."/>
            <person name="Hansen M."/>
            <person name="Howarth C."/>
            <person name="Imamovic A."/>
            <person name="Ireland A."/>
            <person name="Larimer J."/>
            <person name="McCowan C."/>
            <person name="Murphy C."/>
            <person name="Pearson M."/>
            <person name="Poon T.W."/>
            <person name="Priest M."/>
            <person name="Roberts A."/>
            <person name="Saif S."/>
            <person name="Shea T."/>
            <person name="Sisk P."/>
            <person name="Sykes S."/>
            <person name="Wortman J."/>
            <person name="Nusbaum C."/>
            <person name="Birren B."/>
        </authorList>
    </citation>
    <scope>NUCLEOTIDE SEQUENCE [LARGE SCALE GENOMIC DNA]</scope>
    <source>
        <strain evidence="4 5">ACS-093-V-SCH5</strain>
    </source>
</reference>
<proteinExistence type="predicted"/>